<dbReference type="EMBL" id="UZAF01018723">
    <property type="protein sequence ID" value="VDO54340.1"/>
    <property type="molecule type" value="Genomic_DNA"/>
</dbReference>
<dbReference type="Proteomes" id="UP000268014">
    <property type="component" value="Unassembled WGS sequence"/>
</dbReference>
<name>A0A3P7W0U9_HAEPC</name>
<gene>
    <name evidence="1" type="ORF">HPLM_LOCUS14833</name>
</gene>
<sequence length="67" mass="7986">MFSEVHSWTNHPPCRKYRRNGSDEYIVCCDFPTSPKIPLELDLVIELRYRTMPLVFCEFALTFRNSD</sequence>
<dbReference type="AlphaFoldDB" id="A0A3P7W0U9"/>
<evidence type="ECO:0000313" key="2">
    <source>
        <dbReference type="Proteomes" id="UP000268014"/>
    </source>
</evidence>
<organism evidence="1 2">
    <name type="scientific">Haemonchus placei</name>
    <name type="common">Barber's pole worm</name>
    <dbReference type="NCBI Taxonomy" id="6290"/>
    <lineage>
        <taxon>Eukaryota</taxon>
        <taxon>Metazoa</taxon>
        <taxon>Ecdysozoa</taxon>
        <taxon>Nematoda</taxon>
        <taxon>Chromadorea</taxon>
        <taxon>Rhabditida</taxon>
        <taxon>Rhabditina</taxon>
        <taxon>Rhabditomorpha</taxon>
        <taxon>Strongyloidea</taxon>
        <taxon>Trichostrongylidae</taxon>
        <taxon>Haemonchus</taxon>
    </lineage>
</organism>
<protein>
    <submittedName>
        <fullName evidence="1">Uncharacterized protein</fullName>
    </submittedName>
</protein>
<reference evidence="1 2" key="1">
    <citation type="submission" date="2018-11" db="EMBL/GenBank/DDBJ databases">
        <authorList>
            <consortium name="Pathogen Informatics"/>
        </authorList>
    </citation>
    <scope>NUCLEOTIDE SEQUENCE [LARGE SCALE GENOMIC DNA]</scope>
    <source>
        <strain evidence="1 2">MHpl1</strain>
    </source>
</reference>
<accession>A0A3P7W0U9</accession>
<evidence type="ECO:0000313" key="1">
    <source>
        <dbReference type="EMBL" id="VDO54340.1"/>
    </source>
</evidence>
<proteinExistence type="predicted"/>
<keyword evidence="2" id="KW-1185">Reference proteome</keyword>